<protein>
    <recommendedName>
        <fullName evidence="6">Required for respiratory growth protein 7, mitochondrial</fullName>
    </recommendedName>
</protein>
<accession>A0A316VDB8</accession>
<evidence type="ECO:0000256" key="3">
    <source>
        <dbReference type="SAM" id="MobiDB-lite"/>
    </source>
</evidence>
<proteinExistence type="predicted"/>
<feature type="compositionally biased region" description="Low complexity" evidence="3">
    <location>
        <begin position="46"/>
        <end position="61"/>
    </location>
</feature>
<gene>
    <name evidence="4" type="ORF">FA14DRAFT_178931</name>
</gene>
<sequence length="350" mass="37739">MVIGGMTGSIARTALRQISRNVRGGITESTQISSVLTRKHLQINEQRIASQRSSRSIHTSSNGGGQRAKASSKASASASINATGSSIAHDSTQGSILSASPESFLSTLEQEGEKQRMKMSTVQRGTTYEEHVKSFLQKTFPRMDLMRIGGAHDGGIDLTGWWWSPLKELAESSLSETLKAGRVRITVQCKSEARKLGPRHVREMHGTMVAIQRSGSIEPEPLDALPQSVLEASKLALDSHDSSVPAMAILASSSGFSKQCLLQAFSAPFPLLLVHLLFPDQQGNVLQDSTPFAHPTIAANDALLTGLLQSQLQVRWSSTLATPIVKQGRGRKPNPVKIDMPALYLGGKRL</sequence>
<name>A0A316VDB8_9BASI</name>
<evidence type="ECO:0000256" key="1">
    <source>
        <dbReference type="ARBA" id="ARBA00004173"/>
    </source>
</evidence>
<organism evidence="4 5">
    <name type="scientific">Meira miltonrushii</name>
    <dbReference type="NCBI Taxonomy" id="1280837"/>
    <lineage>
        <taxon>Eukaryota</taxon>
        <taxon>Fungi</taxon>
        <taxon>Dikarya</taxon>
        <taxon>Basidiomycota</taxon>
        <taxon>Ustilaginomycotina</taxon>
        <taxon>Exobasidiomycetes</taxon>
        <taxon>Exobasidiales</taxon>
        <taxon>Brachybasidiaceae</taxon>
        <taxon>Meira</taxon>
    </lineage>
</organism>
<dbReference type="RefSeq" id="XP_025355864.1">
    <property type="nucleotide sequence ID" value="XM_025500886.1"/>
</dbReference>
<evidence type="ECO:0000256" key="2">
    <source>
        <dbReference type="ARBA" id="ARBA00023128"/>
    </source>
</evidence>
<feature type="compositionally biased region" description="Low complexity" evidence="3">
    <location>
        <begin position="68"/>
        <end position="77"/>
    </location>
</feature>
<dbReference type="InParanoid" id="A0A316VDB8"/>
<evidence type="ECO:0000313" key="4">
    <source>
        <dbReference type="EMBL" id="PWN35562.1"/>
    </source>
</evidence>
<evidence type="ECO:0008006" key="6">
    <source>
        <dbReference type="Google" id="ProtNLM"/>
    </source>
</evidence>
<dbReference type="PANTHER" id="PTHR28133:SF1">
    <property type="entry name" value="REQUIRED FOR RESPIRATORY GROWTH PROTEIN 7, MITOCHONDRIAL"/>
    <property type="match status" value="1"/>
</dbReference>
<keyword evidence="2" id="KW-0496">Mitochondrion</keyword>
<feature type="region of interest" description="Disordered" evidence="3">
    <location>
        <begin position="45"/>
        <end position="77"/>
    </location>
</feature>
<reference evidence="4 5" key="1">
    <citation type="journal article" date="2018" name="Mol. Biol. Evol.">
        <title>Broad Genomic Sampling Reveals a Smut Pathogenic Ancestry of the Fungal Clade Ustilaginomycotina.</title>
        <authorList>
            <person name="Kijpornyongpan T."/>
            <person name="Mondo S.J."/>
            <person name="Barry K."/>
            <person name="Sandor L."/>
            <person name="Lee J."/>
            <person name="Lipzen A."/>
            <person name="Pangilinan J."/>
            <person name="LaButti K."/>
            <person name="Hainaut M."/>
            <person name="Henrissat B."/>
            <person name="Grigoriev I.V."/>
            <person name="Spatafora J.W."/>
            <person name="Aime M.C."/>
        </authorList>
    </citation>
    <scope>NUCLEOTIDE SEQUENCE [LARGE SCALE GENOMIC DNA]</scope>
    <source>
        <strain evidence="4 5">MCA 3882</strain>
    </source>
</reference>
<comment type="subcellular location">
    <subcellularLocation>
        <location evidence="1">Mitochondrion</location>
    </subcellularLocation>
</comment>
<evidence type="ECO:0000313" key="5">
    <source>
        <dbReference type="Proteomes" id="UP000245771"/>
    </source>
</evidence>
<dbReference type="Pfam" id="PF10356">
    <property type="entry name" value="RRG7"/>
    <property type="match status" value="1"/>
</dbReference>
<dbReference type="InterPro" id="IPR018828">
    <property type="entry name" value="RRG7"/>
</dbReference>
<dbReference type="Proteomes" id="UP000245771">
    <property type="component" value="Unassembled WGS sequence"/>
</dbReference>
<dbReference type="PANTHER" id="PTHR28133">
    <property type="entry name" value="REQUIRED FOR RESPIRATORY GROWTH PROTEIN 7, MITOCHONDRIAL"/>
    <property type="match status" value="1"/>
</dbReference>
<dbReference type="GO" id="GO:0005739">
    <property type="term" value="C:mitochondrion"/>
    <property type="evidence" value="ECO:0007669"/>
    <property type="project" value="UniProtKB-SubCell"/>
</dbReference>
<dbReference type="GeneID" id="37022667"/>
<dbReference type="OrthoDB" id="20734at2759"/>
<dbReference type="EMBL" id="KZ819603">
    <property type="protein sequence ID" value="PWN35562.1"/>
    <property type="molecule type" value="Genomic_DNA"/>
</dbReference>
<dbReference type="AlphaFoldDB" id="A0A316VDB8"/>
<keyword evidence="5" id="KW-1185">Reference proteome</keyword>